<keyword evidence="3" id="KW-0472">Membrane</keyword>
<dbReference type="SUPFAM" id="SSF46579">
    <property type="entry name" value="Prefoldin"/>
    <property type="match status" value="1"/>
</dbReference>
<dbReference type="OrthoDB" id="1522078at2"/>
<reference evidence="5 6" key="1">
    <citation type="submission" date="2016-10" db="EMBL/GenBank/DDBJ databases">
        <authorList>
            <person name="de Groot N.N."/>
        </authorList>
    </citation>
    <scope>NUCLEOTIDE SEQUENCE [LARGE SCALE GENOMIC DNA]</scope>
    <source>
        <strain>GEY</strain>
        <strain evidence="6">DSM 9560</strain>
    </source>
</reference>
<gene>
    <name evidence="5" type="ORF">SAMN04488541_100744</name>
</gene>
<keyword evidence="3" id="KW-1133">Transmembrane helix</keyword>
<dbReference type="SMART" id="SM00065">
    <property type="entry name" value="GAF"/>
    <property type="match status" value="1"/>
</dbReference>
<dbReference type="Gene3D" id="3.60.40.10">
    <property type="entry name" value="PPM-type phosphatase domain"/>
    <property type="match status" value="1"/>
</dbReference>
<evidence type="ECO:0000313" key="5">
    <source>
        <dbReference type="EMBL" id="SFE80630.1"/>
    </source>
</evidence>
<feature type="domain" description="HAMP" evidence="4">
    <location>
        <begin position="307"/>
        <end position="362"/>
    </location>
</feature>
<dbReference type="InterPro" id="IPR001932">
    <property type="entry name" value="PPM-type_phosphatase-like_dom"/>
</dbReference>
<dbReference type="PANTHER" id="PTHR43156:SF9">
    <property type="entry name" value="HAMP DOMAIN-CONTAINING PROTEIN"/>
    <property type="match status" value="1"/>
</dbReference>
<dbReference type="GO" id="GO:0016791">
    <property type="term" value="F:phosphatase activity"/>
    <property type="evidence" value="ECO:0007669"/>
    <property type="project" value="TreeGrafter"/>
</dbReference>
<evidence type="ECO:0000256" key="3">
    <source>
        <dbReference type="SAM" id="Phobius"/>
    </source>
</evidence>
<organism evidence="5 6">
    <name type="scientific">Thermoflexibacter ruber</name>
    <dbReference type="NCBI Taxonomy" id="1003"/>
    <lineage>
        <taxon>Bacteria</taxon>
        <taxon>Pseudomonadati</taxon>
        <taxon>Bacteroidota</taxon>
        <taxon>Cytophagia</taxon>
        <taxon>Cytophagales</taxon>
        <taxon>Thermoflexibacteraceae</taxon>
        <taxon>Thermoflexibacter</taxon>
    </lineage>
</organism>
<dbReference type="Pfam" id="PF07228">
    <property type="entry name" value="SpoIIE"/>
    <property type="match status" value="1"/>
</dbReference>
<dbReference type="GO" id="GO:0007165">
    <property type="term" value="P:signal transduction"/>
    <property type="evidence" value="ECO:0007669"/>
    <property type="project" value="InterPro"/>
</dbReference>
<keyword evidence="6" id="KW-1185">Reference proteome</keyword>
<dbReference type="STRING" id="1003.SAMN04488541_100744"/>
<dbReference type="SUPFAM" id="SSF55781">
    <property type="entry name" value="GAF domain-like"/>
    <property type="match status" value="1"/>
</dbReference>
<dbReference type="CDD" id="cd06225">
    <property type="entry name" value="HAMP"/>
    <property type="match status" value="1"/>
</dbReference>
<dbReference type="EMBL" id="FONY01000007">
    <property type="protein sequence ID" value="SFE80630.1"/>
    <property type="molecule type" value="Genomic_DNA"/>
</dbReference>
<feature type="transmembrane region" description="Helical" evidence="3">
    <location>
        <begin position="285"/>
        <end position="306"/>
    </location>
</feature>
<keyword evidence="1" id="KW-0378">Hydrolase</keyword>
<dbReference type="Proteomes" id="UP000199513">
    <property type="component" value="Unassembled WGS sequence"/>
</dbReference>
<dbReference type="Gene3D" id="3.30.450.40">
    <property type="match status" value="1"/>
</dbReference>
<evidence type="ECO:0000313" key="6">
    <source>
        <dbReference type="Proteomes" id="UP000199513"/>
    </source>
</evidence>
<dbReference type="InterPro" id="IPR036457">
    <property type="entry name" value="PPM-type-like_dom_sf"/>
</dbReference>
<protein>
    <submittedName>
        <fullName evidence="5">Serine phosphatase RsbU, regulator of sigma subunit</fullName>
    </submittedName>
</protein>
<evidence type="ECO:0000259" key="4">
    <source>
        <dbReference type="PROSITE" id="PS50885"/>
    </source>
</evidence>
<evidence type="ECO:0000256" key="1">
    <source>
        <dbReference type="ARBA" id="ARBA00022801"/>
    </source>
</evidence>
<dbReference type="AlphaFoldDB" id="A0A1I2DL42"/>
<keyword evidence="2" id="KW-0175">Coiled coil</keyword>
<dbReference type="PROSITE" id="PS50885">
    <property type="entry name" value="HAMP"/>
    <property type="match status" value="1"/>
</dbReference>
<feature type="transmembrane region" description="Helical" evidence="3">
    <location>
        <begin position="20"/>
        <end position="40"/>
    </location>
</feature>
<dbReference type="InterPro" id="IPR052016">
    <property type="entry name" value="Bact_Sigma-Reg"/>
</dbReference>
<dbReference type="PANTHER" id="PTHR43156">
    <property type="entry name" value="STAGE II SPORULATION PROTEIN E-RELATED"/>
    <property type="match status" value="1"/>
</dbReference>
<dbReference type="Pfam" id="PF13185">
    <property type="entry name" value="GAF_2"/>
    <property type="match status" value="1"/>
</dbReference>
<dbReference type="Gene3D" id="6.10.340.10">
    <property type="match status" value="1"/>
</dbReference>
<sequence length="811" mass="94001">MKSDISNTLSNRRTLKFRILLAFTLFFVLTLALIALTLWFDKTESQIDKIMITLSKINMSVKEINSLEKDFISYEAINPEFYERNESIYINQHKEMIDRLKKELEELKRDIKLVSSDIVNQIDSIYLSLDKYENTFDSLVFYIKVRGFKDYGLEGKMRNLIHKLEDKIYHADPVKVLTIRRYEKDYIIRKETVYAHKVRQFIIALQNEIANLPVTKETLIAEETLQNYFNTFIELVRTDEKIGFHNNSGLRRELTMISNSISSHIQQINKKIAREAAAANMGVKIGLFSIILLSVLLNIIAVYFVVRKLAQPIIKLSRSIHRVIEDNFEQGSQIEQIDTGDEIGMLSKDLNFMLEKVQERTAEVIQQKEETEHAYENIKLLSKIGQHITANLDLETTIQTVYKSVKTFMPVDAFGIGIYEAHAEQIRFRNFIENEEITPSLIVKIFQENHLAVRCTTLQDEILIDDFPQELRIHKYLQTLGKQIPESLIYLPLATMDKLIGVIAIHAFEKNAYEDYHLNILRNMAIYISNALENSNTYYQIEVQHKEIEKKNRNITNSLNYAKRIQHAVLPHAEQLNQSVNDYFILFKPRDIVSGDFYWFANMGHRTIIVAADCTGHGVPGAFMSMAGCAYLNQIVYLQGVTSPDKILYHLHQNIKKEFKQDNKENRDGMDLAICVVDKQQKVIEFAGAKNPLVYIQDGEIYEIEGDKMPVGGIIRGLERKYTKHTVSYASPNQSPSFFYMFSDGYPDQFGGEEGKKFMKKRLKELFLSITLEHQQMRKQKEILDITLKEWVGDTYDQVDDILVVGFKMIG</sequence>
<dbReference type="SUPFAM" id="SSF158472">
    <property type="entry name" value="HAMP domain-like"/>
    <property type="match status" value="1"/>
</dbReference>
<evidence type="ECO:0000256" key="2">
    <source>
        <dbReference type="SAM" id="Coils"/>
    </source>
</evidence>
<accession>A0A1I2DL42</accession>
<dbReference type="InterPro" id="IPR003660">
    <property type="entry name" value="HAMP_dom"/>
</dbReference>
<proteinExistence type="predicted"/>
<feature type="coiled-coil region" evidence="2">
    <location>
        <begin position="90"/>
        <end position="117"/>
    </location>
</feature>
<dbReference type="InterPro" id="IPR029016">
    <property type="entry name" value="GAF-like_dom_sf"/>
</dbReference>
<dbReference type="InterPro" id="IPR003018">
    <property type="entry name" value="GAF"/>
</dbReference>
<keyword evidence="3" id="KW-0812">Transmembrane</keyword>
<name>A0A1I2DL42_9BACT</name>
<dbReference type="SMART" id="SM00331">
    <property type="entry name" value="PP2C_SIG"/>
    <property type="match status" value="1"/>
</dbReference>
<dbReference type="GO" id="GO:0016020">
    <property type="term" value="C:membrane"/>
    <property type="evidence" value="ECO:0007669"/>
    <property type="project" value="InterPro"/>
</dbReference>